<sequence length="431" mass="45025">MRHSPHVLPAVALIGVAGLALSGCSGSSGGDSGSTTLTVWYNTQDSDALLDVYSAYEKSSGNKVDLVPISSDGYEDSLLTKWAAGDRPDLMEFSPTSSYISMLNPTENLQDLSDEDFVDASGELYDGSGRGLDGKVYSAITNFPEVWGVYYNKDVLAANGLEPATTVDEIQAQCATLSGAGITTLAEAGGSGWPTASLPLLYGTSMSDDDWAGTIIDRSASLGDSDSPLLAGLDEYETLLTDGCMSPDISTATFEDNVADVLSGEAAYQLIHSNIAPVYVDAANGDSAKVDATIGFSTVGAASKEALIQPGILGSYFAPKTGDSTREAAALDFIRFATGENYPSYIEQSGTFPLIEGTDDPETSELMKQIKAAYDEGPVRALLQTDLPGAMNGITPLMSELIAGQTSPQDVADQLQTELGTAAKAQGLEGW</sequence>
<reference evidence="7" key="1">
    <citation type="submission" date="2022-08" db="EMBL/GenBank/DDBJ databases">
        <authorList>
            <person name="Deng Y."/>
            <person name="Han X.-F."/>
            <person name="Zhang Y.-Q."/>
        </authorList>
    </citation>
    <scope>NUCLEOTIDE SEQUENCE</scope>
    <source>
        <strain evidence="7">CPCC 205716</strain>
    </source>
</reference>
<evidence type="ECO:0000313" key="8">
    <source>
        <dbReference type="Proteomes" id="UP001165580"/>
    </source>
</evidence>
<accession>A0ABT2GBJ4</accession>
<dbReference type="PROSITE" id="PS51257">
    <property type="entry name" value="PROKAR_LIPOPROTEIN"/>
    <property type="match status" value="1"/>
</dbReference>
<dbReference type="Proteomes" id="UP001165580">
    <property type="component" value="Unassembled WGS sequence"/>
</dbReference>
<dbReference type="InterPro" id="IPR050490">
    <property type="entry name" value="Bact_solute-bd_prot1"/>
</dbReference>
<dbReference type="PANTHER" id="PTHR43649:SF33">
    <property type="entry name" value="POLYGALACTURONAN_RHAMNOGALACTURONAN-BINDING PROTEIN YTCQ"/>
    <property type="match status" value="1"/>
</dbReference>
<gene>
    <name evidence="7" type="ORF">NVV95_03145</name>
</gene>
<dbReference type="RefSeq" id="WP_259485077.1">
    <property type="nucleotide sequence ID" value="NZ_JANTEZ010000001.1"/>
</dbReference>
<dbReference type="SUPFAM" id="SSF53850">
    <property type="entry name" value="Periplasmic binding protein-like II"/>
    <property type="match status" value="1"/>
</dbReference>
<keyword evidence="4" id="KW-0564">Palmitate</keyword>
<evidence type="ECO:0000256" key="6">
    <source>
        <dbReference type="SAM" id="SignalP"/>
    </source>
</evidence>
<evidence type="ECO:0000256" key="5">
    <source>
        <dbReference type="ARBA" id="ARBA00023288"/>
    </source>
</evidence>
<dbReference type="PANTHER" id="PTHR43649">
    <property type="entry name" value="ARABINOSE-BINDING PROTEIN-RELATED"/>
    <property type="match status" value="1"/>
</dbReference>
<protein>
    <submittedName>
        <fullName evidence="7">ABC transporter substrate-binding protein</fullName>
    </submittedName>
</protein>
<dbReference type="Gene3D" id="3.40.190.10">
    <property type="entry name" value="Periplasmic binding protein-like II"/>
    <property type="match status" value="2"/>
</dbReference>
<evidence type="ECO:0000256" key="3">
    <source>
        <dbReference type="ARBA" id="ARBA00023136"/>
    </source>
</evidence>
<evidence type="ECO:0000256" key="1">
    <source>
        <dbReference type="ARBA" id="ARBA00022475"/>
    </source>
</evidence>
<comment type="caution">
    <text evidence="7">The sequence shown here is derived from an EMBL/GenBank/DDBJ whole genome shotgun (WGS) entry which is preliminary data.</text>
</comment>
<feature type="signal peptide" evidence="6">
    <location>
        <begin position="1"/>
        <end position="22"/>
    </location>
</feature>
<feature type="chain" id="PRO_5046388799" evidence="6">
    <location>
        <begin position="23"/>
        <end position="431"/>
    </location>
</feature>
<keyword evidence="8" id="KW-1185">Reference proteome</keyword>
<keyword evidence="3" id="KW-0472">Membrane</keyword>
<dbReference type="EMBL" id="JANTEZ010000001">
    <property type="protein sequence ID" value="MCS5713547.1"/>
    <property type="molecule type" value="Genomic_DNA"/>
</dbReference>
<keyword evidence="2 6" id="KW-0732">Signal</keyword>
<dbReference type="Pfam" id="PF01547">
    <property type="entry name" value="SBP_bac_1"/>
    <property type="match status" value="1"/>
</dbReference>
<proteinExistence type="predicted"/>
<evidence type="ECO:0000256" key="2">
    <source>
        <dbReference type="ARBA" id="ARBA00022729"/>
    </source>
</evidence>
<organism evidence="7 8">
    <name type="scientific">Herbiconiux gentiana</name>
    <dbReference type="NCBI Taxonomy" id="2970912"/>
    <lineage>
        <taxon>Bacteria</taxon>
        <taxon>Bacillati</taxon>
        <taxon>Actinomycetota</taxon>
        <taxon>Actinomycetes</taxon>
        <taxon>Micrococcales</taxon>
        <taxon>Microbacteriaceae</taxon>
        <taxon>Herbiconiux</taxon>
    </lineage>
</organism>
<evidence type="ECO:0000313" key="7">
    <source>
        <dbReference type="EMBL" id="MCS5713547.1"/>
    </source>
</evidence>
<dbReference type="InterPro" id="IPR006059">
    <property type="entry name" value="SBP"/>
</dbReference>
<evidence type="ECO:0000256" key="4">
    <source>
        <dbReference type="ARBA" id="ARBA00023139"/>
    </source>
</evidence>
<name>A0ABT2GBJ4_9MICO</name>
<keyword evidence="5" id="KW-0449">Lipoprotein</keyword>
<keyword evidence="1" id="KW-1003">Cell membrane</keyword>